<dbReference type="AlphaFoldDB" id="A0AAV7AJT1"/>
<dbReference type="Gene3D" id="3.90.70.10">
    <property type="entry name" value="Cysteine proteinases"/>
    <property type="match status" value="1"/>
</dbReference>
<evidence type="ECO:0000256" key="1">
    <source>
        <dbReference type="SAM" id="MobiDB-lite"/>
    </source>
</evidence>
<comment type="caution">
    <text evidence="4">The sequence shown here is derived from an EMBL/GenBank/DDBJ whole genome shotgun (WGS) entry which is preliminary data.</text>
</comment>
<dbReference type="Pfam" id="PF08246">
    <property type="entry name" value="Inhibitor_I29"/>
    <property type="match status" value="1"/>
</dbReference>
<feature type="domain" description="Cathepsin propeptide inhibitor" evidence="3">
    <location>
        <begin position="29"/>
        <end position="89"/>
    </location>
</feature>
<dbReference type="EMBL" id="WNYA01000007">
    <property type="protein sequence ID" value="KAG8560359.1"/>
    <property type="molecule type" value="Genomic_DNA"/>
</dbReference>
<keyword evidence="2" id="KW-0732">Signal</keyword>
<reference evidence="4" key="1">
    <citation type="thesis" date="2020" institute="ProQuest LLC" country="789 East Eisenhower Parkway, Ann Arbor, MI, USA">
        <title>Comparative Genomics and Chromosome Evolution.</title>
        <authorList>
            <person name="Mudd A.B."/>
        </authorList>
    </citation>
    <scope>NUCLEOTIDE SEQUENCE</scope>
    <source>
        <strain evidence="4">237g6f4</strain>
        <tissue evidence="4">Blood</tissue>
    </source>
</reference>
<feature type="non-terminal residue" evidence="4">
    <location>
        <position position="147"/>
    </location>
</feature>
<dbReference type="SMART" id="SM00848">
    <property type="entry name" value="Inhibitor_I29"/>
    <property type="match status" value="1"/>
</dbReference>
<proteinExistence type="predicted"/>
<evidence type="ECO:0000256" key="2">
    <source>
        <dbReference type="SAM" id="SignalP"/>
    </source>
</evidence>
<name>A0AAV7AJT1_ENGPU</name>
<dbReference type="Proteomes" id="UP000824782">
    <property type="component" value="Unassembled WGS sequence"/>
</dbReference>
<dbReference type="EMBL" id="WNYA01000007">
    <property type="protein sequence ID" value="KAG8560358.1"/>
    <property type="molecule type" value="Genomic_DNA"/>
</dbReference>
<feature type="compositionally biased region" description="Low complexity" evidence="1">
    <location>
        <begin position="107"/>
        <end position="122"/>
    </location>
</feature>
<evidence type="ECO:0000259" key="3">
    <source>
        <dbReference type="SMART" id="SM00848"/>
    </source>
</evidence>
<keyword evidence="5" id="KW-1185">Reference proteome</keyword>
<dbReference type="InterPro" id="IPR013201">
    <property type="entry name" value="Prot_inhib_I29"/>
</dbReference>
<dbReference type="SUPFAM" id="SSF54001">
    <property type="entry name" value="Cysteine proteinases"/>
    <property type="match status" value="1"/>
</dbReference>
<evidence type="ECO:0000313" key="4">
    <source>
        <dbReference type="EMBL" id="KAG8560358.1"/>
    </source>
</evidence>
<feature type="chain" id="PRO_5044715586" description="Cathepsin propeptide inhibitor domain-containing protein" evidence="2">
    <location>
        <begin position="20"/>
        <end position="147"/>
    </location>
</feature>
<accession>A0AAV7AJT1</accession>
<feature type="signal peptide" evidence="2">
    <location>
        <begin position="1"/>
        <end position="19"/>
    </location>
</feature>
<organism evidence="4 5">
    <name type="scientific">Engystomops pustulosus</name>
    <name type="common">Tungara frog</name>
    <name type="synonym">Physalaemus pustulosus</name>
    <dbReference type="NCBI Taxonomy" id="76066"/>
    <lineage>
        <taxon>Eukaryota</taxon>
        <taxon>Metazoa</taxon>
        <taxon>Chordata</taxon>
        <taxon>Craniata</taxon>
        <taxon>Vertebrata</taxon>
        <taxon>Euteleostomi</taxon>
        <taxon>Amphibia</taxon>
        <taxon>Batrachia</taxon>
        <taxon>Anura</taxon>
        <taxon>Neobatrachia</taxon>
        <taxon>Hyloidea</taxon>
        <taxon>Leptodactylidae</taxon>
        <taxon>Leiuperinae</taxon>
        <taxon>Engystomops</taxon>
    </lineage>
</organism>
<sequence length="147" mass="16261">MESMAWVLLAAFVAASVNASFDSALDDHWKLWKSANGKKYKHENEDLQRRAVWEDNFKFVNKHNLEYDLGQQSYTVGMNDLADKTSAEVRAQLTGAVLPPTLKASLSGTSKTSGKSKTSGTSNTQATSLPTSVDWRQKGYVTEVKDQ</sequence>
<feature type="region of interest" description="Disordered" evidence="1">
    <location>
        <begin position="102"/>
        <end position="147"/>
    </location>
</feature>
<evidence type="ECO:0000313" key="5">
    <source>
        <dbReference type="Proteomes" id="UP000824782"/>
    </source>
</evidence>
<gene>
    <name evidence="4" type="ORF">GDO81_014939</name>
</gene>
<dbReference type="InterPro" id="IPR038765">
    <property type="entry name" value="Papain-like_cys_pep_sf"/>
</dbReference>
<protein>
    <recommendedName>
        <fullName evidence="3">Cathepsin propeptide inhibitor domain-containing protein</fullName>
    </recommendedName>
</protein>